<dbReference type="KEGG" id="cman:A9D14_11020"/>
<keyword evidence="1" id="KW-1133">Transmembrane helix</keyword>
<dbReference type="RefSeq" id="WP_066848970.1">
    <property type="nucleotide sequence ID" value="NZ_CP019602.1"/>
</dbReference>
<dbReference type="PANTHER" id="PTHR19353">
    <property type="entry name" value="FATTY ACID DESATURASE 2"/>
    <property type="match status" value="1"/>
</dbReference>
<dbReference type="InterPro" id="IPR012171">
    <property type="entry name" value="Fatty_acid_desaturase"/>
</dbReference>
<reference evidence="3 4" key="1">
    <citation type="submission" date="2017-01" db="EMBL/GenBank/DDBJ databases">
        <title>Complete genome sequence of esterase-producing bacterium Croceicoccus marinus E4A9.</title>
        <authorList>
            <person name="Wu Y.-H."/>
            <person name="Cheng H."/>
            <person name="Xu L."/>
            <person name="Huo Y.-Y."/>
            <person name="Wang C.-S."/>
            <person name="Xu X.-W."/>
        </authorList>
    </citation>
    <scope>NUCLEOTIDE SEQUENCE [LARGE SCALE GENOMIC DNA]</scope>
    <source>
        <strain evidence="3 4">E4A9</strain>
    </source>
</reference>
<feature type="transmembrane region" description="Helical" evidence="1">
    <location>
        <begin position="213"/>
        <end position="233"/>
    </location>
</feature>
<name>A0A1Z1FFK3_9SPHN</name>
<feature type="domain" description="Fatty acid desaturase" evidence="2">
    <location>
        <begin position="56"/>
        <end position="298"/>
    </location>
</feature>
<evidence type="ECO:0000313" key="3">
    <source>
        <dbReference type="EMBL" id="ARU17457.1"/>
    </source>
</evidence>
<dbReference type="STRING" id="450378.GCA_001661675_02218"/>
<keyword evidence="4" id="KW-1185">Reference proteome</keyword>
<keyword evidence="1" id="KW-0812">Transmembrane</keyword>
<protein>
    <submittedName>
        <fullName evidence="3">Fatty acid desaturase</fullName>
    </submittedName>
</protein>
<feature type="transmembrane region" description="Helical" evidence="1">
    <location>
        <begin position="30"/>
        <end position="50"/>
    </location>
</feature>
<organism evidence="3 4">
    <name type="scientific">Croceicoccus marinus</name>
    <dbReference type="NCBI Taxonomy" id="450378"/>
    <lineage>
        <taxon>Bacteria</taxon>
        <taxon>Pseudomonadati</taxon>
        <taxon>Pseudomonadota</taxon>
        <taxon>Alphaproteobacteria</taxon>
        <taxon>Sphingomonadales</taxon>
        <taxon>Erythrobacteraceae</taxon>
        <taxon>Croceicoccus</taxon>
    </lineage>
</organism>
<feature type="transmembrane region" description="Helical" evidence="1">
    <location>
        <begin position="157"/>
        <end position="174"/>
    </location>
</feature>
<dbReference type="Proteomes" id="UP000195807">
    <property type="component" value="Chromosome"/>
</dbReference>
<dbReference type="GO" id="GO:0016020">
    <property type="term" value="C:membrane"/>
    <property type="evidence" value="ECO:0007669"/>
    <property type="project" value="TreeGrafter"/>
</dbReference>
<evidence type="ECO:0000313" key="4">
    <source>
        <dbReference type="Proteomes" id="UP000195807"/>
    </source>
</evidence>
<dbReference type="InterPro" id="IPR005804">
    <property type="entry name" value="FA_desaturase_dom"/>
</dbReference>
<gene>
    <name evidence="3" type="ORF">A9D14_11020</name>
</gene>
<proteinExistence type="predicted"/>
<dbReference type="AlphaFoldDB" id="A0A1Z1FFK3"/>
<evidence type="ECO:0000259" key="2">
    <source>
        <dbReference type="Pfam" id="PF00487"/>
    </source>
</evidence>
<dbReference type="PANTHER" id="PTHR19353:SF73">
    <property type="entry name" value="FATTY ACID DESATURASE"/>
    <property type="match status" value="1"/>
</dbReference>
<dbReference type="Pfam" id="PF00487">
    <property type="entry name" value="FA_desaturase"/>
    <property type="match status" value="1"/>
</dbReference>
<dbReference type="GO" id="GO:0006629">
    <property type="term" value="P:lipid metabolic process"/>
    <property type="evidence" value="ECO:0007669"/>
    <property type="project" value="InterPro"/>
</dbReference>
<dbReference type="CDD" id="cd03507">
    <property type="entry name" value="Delta12-FADS-like"/>
    <property type="match status" value="1"/>
</dbReference>
<dbReference type="EMBL" id="CP019602">
    <property type="protein sequence ID" value="ARU17457.1"/>
    <property type="molecule type" value="Genomic_DNA"/>
</dbReference>
<dbReference type="GO" id="GO:0016717">
    <property type="term" value="F:oxidoreductase activity, acting on paired donors, with oxidation of a pair of donors resulting in the reduction of molecular oxygen to two molecules of water"/>
    <property type="evidence" value="ECO:0007669"/>
    <property type="project" value="TreeGrafter"/>
</dbReference>
<accession>A0A1Z1FFK3</accession>
<evidence type="ECO:0000256" key="1">
    <source>
        <dbReference type="SAM" id="Phobius"/>
    </source>
</evidence>
<sequence>MARSDDDAVFMKELARQLSAYARPATFRSVFELVLTLSLFVGLWAAIYVGLQAGYWAAYVLSIPAAGLMLRLFIIQHDCGHGAFFASKRANDRVGAVLGVMTLTPYAVWKKAHARHHATSGNLARRGTGDIDTYTVAEYRSMSRIRRFAYRSYRHPAVMFGIGPAFLFLFRNRLPVGDMKGGWKPWISAMGTNGAIVVLIVLMSLLLGVEAVFLIHFPIILLAASFGVWLFFVQHQFEETHWSDDDDWSFHTAAIRGSSFYALPRALHWLSGNIGYHHIHHLVSRIPFYRLPQVMKDHPVLGEMGTVTIRQSVSGIRLALWDEERQRLISFRTAKRLETARS</sequence>
<keyword evidence="1" id="KW-0472">Membrane</keyword>
<feature type="transmembrane region" description="Helical" evidence="1">
    <location>
        <begin position="56"/>
        <end position="74"/>
    </location>
</feature>
<feature type="transmembrane region" description="Helical" evidence="1">
    <location>
        <begin position="186"/>
        <end position="207"/>
    </location>
</feature>